<feature type="domain" description="DUF7973" evidence="2">
    <location>
        <begin position="8"/>
        <end position="358"/>
    </location>
</feature>
<evidence type="ECO:0000259" key="2">
    <source>
        <dbReference type="Pfam" id="PF25928"/>
    </source>
</evidence>
<feature type="transmembrane region" description="Helical" evidence="1">
    <location>
        <begin position="125"/>
        <end position="147"/>
    </location>
</feature>
<dbReference type="GeneID" id="79314292"/>
<dbReference type="RefSeq" id="WP_276304734.1">
    <property type="nucleotide sequence ID" value="NZ_CP119992.1"/>
</dbReference>
<reference evidence="3 4" key="1">
    <citation type="journal article" date="2019" name="Int. J. Syst. Evol. Microbiol.">
        <title>The Global Catalogue of Microorganisms (GCM) 10K type strain sequencing project: providing services to taxonomists for standard genome sequencing and annotation.</title>
        <authorList>
            <consortium name="The Broad Institute Genomics Platform"/>
            <consortium name="The Broad Institute Genome Sequencing Center for Infectious Disease"/>
            <person name="Wu L."/>
            <person name="Ma J."/>
        </authorList>
    </citation>
    <scope>NUCLEOTIDE SEQUENCE [LARGE SCALE GENOMIC DNA]</scope>
    <source>
        <strain evidence="3 4">PSR21</strain>
    </source>
</reference>
<keyword evidence="1" id="KW-0812">Transmembrane</keyword>
<feature type="transmembrane region" description="Helical" evidence="1">
    <location>
        <begin position="245"/>
        <end position="267"/>
    </location>
</feature>
<sequence>MAQIDLSGLWALEMLIAAFAGGAFGAALGALPAFIFTGFMVIAGEAANILGKAVADVGGLDPAELEAVGITGSIAFGPVFGPHISFAAGAAATAYAARKGYIDDPGFDYHPAKDIPYALGTKPDVLAVGGIFGIVGYWIATLSGALSLPWDPIAMGVVLSALVHRVAFGYPIIGDTSQGLLNMKPFEREELRVMGEHATDGGAENSRLLVEPWLPHQYKWPNVAAIGAVVGVLAAYTAYVTESPFLAFGISAASLVFLNLGVANIPVTHHMSLPASTAALALVPQGTPIAEVSMVTVLVVGAAFGLICALFGELFQRVFYAHGDTHWDPPAAGIVFGTFLVAVLAILGVFPQSVWVPLP</sequence>
<feature type="transmembrane region" description="Helical" evidence="1">
    <location>
        <begin position="288"/>
        <end position="312"/>
    </location>
</feature>
<feature type="transmembrane region" description="Helical" evidence="1">
    <location>
        <begin position="15"/>
        <end position="42"/>
    </location>
</feature>
<accession>A0ABD6A3X9</accession>
<feature type="transmembrane region" description="Helical" evidence="1">
    <location>
        <begin position="332"/>
        <end position="350"/>
    </location>
</feature>
<protein>
    <recommendedName>
        <fullName evidence="2">DUF7973 domain-containing protein</fullName>
    </recommendedName>
</protein>
<name>A0ABD6A3X9_9EURY</name>
<evidence type="ECO:0000313" key="3">
    <source>
        <dbReference type="EMBL" id="MFC7315331.1"/>
    </source>
</evidence>
<evidence type="ECO:0000313" key="4">
    <source>
        <dbReference type="Proteomes" id="UP001596547"/>
    </source>
</evidence>
<dbReference type="Proteomes" id="UP001596547">
    <property type="component" value="Unassembled WGS sequence"/>
</dbReference>
<dbReference type="InterPro" id="IPR058279">
    <property type="entry name" value="DUF7973"/>
</dbReference>
<keyword evidence="1" id="KW-0472">Membrane</keyword>
<feature type="transmembrane region" description="Helical" evidence="1">
    <location>
        <begin position="220"/>
        <end position="239"/>
    </location>
</feature>
<keyword evidence="1" id="KW-1133">Transmembrane helix</keyword>
<dbReference type="Pfam" id="PF25928">
    <property type="entry name" value="DUF7973"/>
    <property type="match status" value="1"/>
</dbReference>
<gene>
    <name evidence="3" type="ORF">ACFQPE_00775</name>
</gene>
<dbReference type="EMBL" id="JBHTBF010000001">
    <property type="protein sequence ID" value="MFC7315331.1"/>
    <property type="molecule type" value="Genomic_DNA"/>
</dbReference>
<comment type="caution">
    <text evidence="3">The sequence shown here is derived from an EMBL/GenBank/DDBJ whole genome shotgun (WGS) entry which is preliminary data.</text>
</comment>
<organism evidence="3 4">
    <name type="scientific">Halomarina halobia</name>
    <dbReference type="NCBI Taxonomy" id="3033386"/>
    <lineage>
        <taxon>Archaea</taxon>
        <taxon>Methanobacteriati</taxon>
        <taxon>Methanobacteriota</taxon>
        <taxon>Stenosarchaea group</taxon>
        <taxon>Halobacteria</taxon>
        <taxon>Halobacteriales</taxon>
        <taxon>Natronomonadaceae</taxon>
        <taxon>Halomarina</taxon>
    </lineage>
</organism>
<proteinExistence type="predicted"/>
<keyword evidence="4" id="KW-1185">Reference proteome</keyword>
<evidence type="ECO:0000256" key="1">
    <source>
        <dbReference type="SAM" id="Phobius"/>
    </source>
</evidence>
<dbReference type="AlphaFoldDB" id="A0ABD6A3X9"/>